<name>A0AAV0M703_9ROSI</name>
<dbReference type="PANTHER" id="PTHR47946:SF1">
    <property type="entry name" value="CYTOCHROME P450 78A3"/>
    <property type="match status" value="1"/>
</dbReference>
<comment type="caution">
    <text evidence="8">The sequence shown here is derived from an EMBL/GenBank/DDBJ whole genome shotgun (WGS) entry which is preliminary data.</text>
</comment>
<dbReference type="GO" id="GO:0004497">
    <property type="term" value="F:monooxygenase activity"/>
    <property type="evidence" value="ECO:0007669"/>
    <property type="project" value="UniProtKB-KW"/>
</dbReference>
<evidence type="ECO:0000256" key="7">
    <source>
        <dbReference type="ARBA" id="ARBA00023033"/>
    </source>
</evidence>
<evidence type="ECO:0000256" key="5">
    <source>
        <dbReference type="ARBA" id="ARBA00023002"/>
    </source>
</evidence>
<organism evidence="8 9">
    <name type="scientific">Linum tenue</name>
    <dbReference type="NCBI Taxonomy" id="586396"/>
    <lineage>
        <taxon>Eukaryota</taxon>
        <taxon>Viridiplantae</taxon>
        <taxon>Streptophyta</taxon>
        <taxon>Embryophyta</taxon>
        <taxon>Tracheophyta</taxon>
        <taxon>Spermatophyta</taxon>
        <taxon>Magnoliopsida</taxon>
        <taxon>eudicotyledons</taxon>
        <taxon>Gunneridae</taxon>
        <taxon>Pentapetalae</taxon>
        <taxon>rosids</taxon>
        <taxon>fabids</taxon>
        <taxon>Malpighiales</taxon>
        <taxon>Linaceae</taxon>
        <taxon>Linum</taxon>
    </lineage>
</organism>
<evidence type="ECO:0000256" key="4">
    <source>
        <dbReference type="ARBA" id="ARBA00022723"/>
    </source>
</evidence>
<evidence type="ECO:0000256" key="6">
    <source>
        <dbReference type="ARBA" id="ARBA00023004"/>
    </source>
</evidence>
<dbReference type="InterPro" id="IPR036396">
    <property type="entry name" value="Cyt_P450_sf"/>
</dbReference>
<evidence type="ECO:0008006" key="10">
    <source>
        <dbReference type="Google" id="ProtNLM"/>
    </source>
</evidence>
<dbReference type="GO" id="GO:0020037">
    <property type="term" value="F:heme binding"/>
    <property type="evidence" value="ECO:0007669"/>
    <property type="project" value="InterPro"/>
</dbReference>
<dbReference type="EMBL" id="CAMGYJ010000007">
    <property type="protein sequence ID" value="CAI0441814.1"/>
    <property type="molecule type" value="Genomic_DNA"/>
</dbReference>
<gene>
    <name evidence="8" type="ORF">LITE_LOCUS27028</name>
</gene>
<dbReference type="Gene3D" id="1.10.630.10">
    <property type="entry name" value="Cytochrome P450"/>
    <property type="match status" value="1"/>
</dbReference>
<protein>
    <recommendedName>
        <fullName evidence="10">Cytochrome P450</fullName>
    </recommendedName>
</protein>
<dbReference type="InterPro" id="IPR051996">
    <property type="entry name" value="Cytochrome_P450_78A"/>
</dbReference>
<evidence type="ECO:0000313" key="9">
    <source>
        <dbReference type="Proteomes" id="UP001154282"/>
    </source>
</evidence>
<dbReference type="GO" id="GO:0016705">
    <property type="term" value="F:oxidoreductase activity, acting on paired donors, with incorporation or reduction of molecular oxygen"/>
    <property type="evidence" value="ECO:0007669"/>
    <property type="project" value="InterPro"/>
</dbReference>
<dbReference type="AlphaFoldDB" id="A0AAV0M703"/>
<comment type="similarity">
    <text evidence="2">Belongs to the cytochrome P450 family.</text>
</comment>
<evidence type="ECO:0000256" key="2">
    <source>
        <dbReference type="ARBA" id="ARBA00010617"/>
    </source>
</evidence>
<keyword evidence="9" id="KW-1185">Reference proteome</keyword>
<proteinExistence type="inferred from homology"/>
<dbReference type="PANTHER" id="PTHR47946">
    <property type="entry name" value="CYTOCHROME P450 78A7-RELATED"/>
    <property type="match status" value="1"/>
</dbReference>
<comment type="cofactor">
    <cofactor evidence="1">
        <name>heme</name>
        <dbReference type="ChEBI" id="CHEBI:30413"/>
    </cofactor>
</comment>
<reference evidence="8" key="1">
    <citation type="submission" date="2022-08" db="EMBL/GenBank/DDBJ databases">
        <authorList>
            <person name="Gutierrez-Valencia J."/>
        </authorList>
    </citation>
    <scope>NUCLEOTIDE SEQUENCE</scope>
</reference>
<sequence>MGSDLRLAQYGAGRRTCPGKALGFATVVFWVGTLLHEFEWVNGSESDPVDMSEKLRLSCEMANPLMVKARPRR</sequence>
<keyword evidence="3" id="KW-0349">Heme</keyword>
<dbReference type="SUPFAM" id="SSF48264">
    <property type="entry name" value="Cytochrome P450"/>
    <property type="match status" value="1"/>
</dbReference>
<keyword evidence="6" id="KW-0408">Iron</keyword>
<keyword evidence="5" id="KW-0560">Oxidoreductase</keyword>
<evidence type="ECO:0000256" key="1">
    <source>
        <dbReference type="ARBA" id="ARBA00001971"/>
    </source>
</evidence>
<evidence type="ECO:0000256" key="3">
    <source>
        <dbReference type="ARBA" id="ARBA00022617"/>
    </source>
</evidence>
<dbReference type="Proteomes" id="UP001154282">
    <property type="component" value="Unassembled WGS sequence"/>
</dbReference>
<keyword evidence="7" id="KW-0503">Monooxygenase</keyword>
<keyword evidence="4" id="KW-0479">Metal-binding</keyword>
<dbReference type="GO" id="GO:0005506">
    <property type="term" value="F:iron ion binding"/>
    <property type="evidence" value="ECO:0007669"/>
    <property type="project" value="InterPro"/>
</dbReference>
<accession>A0AAV0M703</accession>
<evidence type="ECO:0000313" key="8">
    <source>
        <dbReference type="EMBL" id="CAI0441814.1"/>
    </source>
</evidence>